<dbReference type="EMBL" id="PYOP01000010">
    <property type="protein sequence ID" value="PSW98210.1"/>
    <property type="molecule type" value="Genomic_DNA"/>
</dbReference>
<organism evidence="1 2">
    <name type="scientific">Photobacterium iliopiscarium</name>
    <dbReference type="NCBI Taxonomy" id="56192"/>
    <lineage>
        <taxon>Bacteria</taxon>
        <taxon>Pseudomonadati</taxon>
        <taxon>Pseudomonadota</taxon>
        <taxon>Gammaproteobacteria</taxon>
        <taxon>Vibrionales</taxon>
        <taxon>Vibrionaceae</taxon>
        <taxon>Photobacterium</taxon>
    </lineage>
</organism>
<dbReference type="InterPro" id="IPR046897">
    <property type="entry name" value="ABC-3C_MC6"/>
</dbReference>
<proteinExistence type="predicted"/>
<accession>A0ABX5GTL1</accession>
<gene>
    <name evidence="1" type="ORF">C9J52_08450</name>
</gene>
<name>A0ABX5GTL1_9GAMM</name>
<protein>
    <submittedName>
        <fullName evidence="1">Uncharacterized protein</fullName>
    </submittedName>
</protein>
<comment type="caution">
    <text evidence="1">The sequence shown here is derived from an EMBL/GenBank/DDBJ whole genome shotgun (WGS) entry which is preliminary data.</text>
</comment>
<dbReference type="Pfam" id="PF20293">
    <property type="entry name" value="MC6"/>
    <property type="match status" value="1"/>
</dbReference>
<keyword evidence="2" id="KW-1185">Reference proteome</keyword>
<dbReference type="Proteomes" id="UP000241190">
    <property type="component" value="Unassembled WGS sequence"/>
</dbReference>
<sequence>MIINNSQSPSLSLYYIGANIITIMRAHQFNSICPTILYRKYCRKIKNISYSYFINGLDWLYLIKVIELKDNGDITLCN</sequence>
<evidence type="ECO:0000313" key="2">
    <source>
        <dbReference type="Proteomes" id="UP000241190"/>
    </source>
</evidence>
<reference evidence="1 2" key="1">
    <citation type="submission" date="2018-03" db="EMBL/GenBank/DDBJ databases">
        <title>Whole genome sequencing of Histamine producing bacteria.</title>
        <authorList>
            <person name="Butler K."/>
        </authorList>
    </citation>
    <scope>NUCLEOTIDE SEQUENCE [LARGE SCALE GENOMIC DNA]</scope>
    <source>
        <strain evidence="1 2">ATCC 51761</strain>
    </source>
</reference>
<evidence type="ECO:0000313" key="1">
    <source>
        <dbReference type="EMBL" id="PSW98210.1"/>
    </source>
</evidence>